<dbReference type="CDD" id="cd00475">
    <property type="entry name" value="Cis_IPPS"/>
    <property type="match status" value="1"/>
</dbReference>
<feature type="binding site" evidence="2">
    <location>
        <position position="65"/>
    </location>
    <ligand>
        <name>substrate</name>
    </ligand>
</feature>
<dbReference type="SUPFAM" id="SSF64005">
    <property type="entry name" value="Undecaprenyl diphosphate synthase"/>
    <property type="match status" value="1"/>
</dbReference>
<accession>A0A9D9EIX6</accession>
<feature type="binding site" evidence="2">
    <location>
        <begin position="17"/>
        <end position="20"/>
    </location>
    <ligand>
        <name>substrate</name>
    </ligand>
</feature>
<feature type="binding site" evidence="2">
    <location>
        <position position="29"/>
    </location>
    <ligand>
        <name>substrate</name>
    </ligand>
</feature>
<reference evidence="3" key="1">
    <citation type="submission" date="2020-10" db="EMBL/GenBank/DDBJ databases">
        <authorList>
            <person name="Gilroy R."/>
        </authorList>
    </citation>
    <scope>NUCLEOTIDE SEQUENCE</scope>
    <source>
        <strain evidence="3">20514</strain>
    </source>
</reference>
<feature type="active site" evidence="2">
    <location>
        <position position="16"/>
    </location>
</feature>
<dbReference type="GO" id="GO:0008834">
    <property type="term" value="F:ditrans,polycis-undecaprenyl-diphosphate synthase [(2E,6E)-farnesyl-diphosphate specific] activity"/>
    <property type="evidence" value="ECO:0007669"/>
    <property type="project" value="TreeGrafter"/>
</dbReference>
<comment type="caution">
    <text evidence="3">The sequence shown here is derived from an EMBL/GenBank/DDBJ whole genome shotgun (WGS) entry which is preliminary data.</text>
</comment>
<feature type="binding site" evidence="2">
    <location>
        <position position="33"/>
    </location>
    <ligand>
        <name>substrate</name>
    </ligand>
</feature>
<dbReference type="GO" id="GO:0005829">
    <property type="term" value="C:cytosol"/>
    <property type="evidence" value="ECO:0007669"/>
    <property type="project" value="TreeGrafter"/>
</dbReference>
<feature type="binding site" evidence="2">
    <location>
        <position position="16"/>
    </location>
    <ligand>
        <name>Mg(2+)</name>
        <dbReference type="ChEBI" id="CHEBI:18420"/>
    </ligand>
</feature>
<comment type="function">
    <text evidence="2">Catalyzes the condensation of isopentenyl diphosphate (IPP) with allylic pyrophosphates generating different type of terpenoids.</text>
</comment>
<keyword evidence="2" id="KW-0479">Metal-binding</keyword>
<dbReference type="GO" id="GO:0000287">
    <property type="term" value="F:magnesium ion binding"/>
    <property type="evidence" value="ECO:0007669"/>
    <property type="project" value="UniProtKB-UniRule"/>
</dbReference>
<dbReference type="Pfam" id="PF01255">
    <property type="entry name" value="Prenyltransf"/>
    <property type="match status" value="1"/>
</dbReference>
<evidence type="ECO:0000256" key="2">
    <source>
        <dbReference type="HAMAP-Rule" id="MF_01139"/>
    </source>
</evidence>
<comment type="cofactor">
    <cofactor evidence="2">
        <name>Mg(2+)</name>
        <dbReference type="ChEBI" id="CHEBI:18420"/>
    </cofactor>
    <text evidence="2">Binds 2 magnesium ions per subunit.</text>
</comment>
<comment type="similarity">
    <text evidence="2">Belongs to the UPP synthase family.</text>
</comment>
<proteinExistence type="inferred from homology"/>
<dbReference type="PROSITE" id="PS01066">
    <property type="entry name" value="UPP_SYNTHASE"/>
    <property type="match status" value="1"/>
</dbReference>
<organism evidence="3 4">
    <name type="scientific">Candidatus Cryptobacteroides merdigallinarum</name>
    <dbReference type="NCBI Taxonomy" id="2840770"/>
    <lineage>
        <taxon>Bacteria</taxon>
        <taxon>Pseudomonadati</taxon>
        <taxon>Bacteroidota</taxon>
        <taxon>Bacteroidia</taxon>
        <taxon>Bacteroidales</taxon>
        <taxon>Candidatus Cryptobacteroides</taxon>
    </lineage>
</organism>
<evidence type="ECO:0000313" key="3">
    <source>
        <dbReference type="EMBL" id="MBO8448707.1"/>
    </source>
</evidence>
<sequence length="240" mass="27007">MENIERVPVHVSIIMDGNGRWAVERGLERASGHIEGVESVRACTEAAVECGVRYLSLYAFSEENWGRPEDEVNALMGLMFKSMIAELSNFLENGIRFVVLGNRERLSPDLNSAIDACMEKTRDNSRLTLIVFLSYSGQWDILQAAKKFAAEVAADPSGAAGLMSIGPAEFSRYLVTDGIPDPDLIIRTSGEMRMSNYLLWQGAYSELLFSDVLWPDFRKEEFRSALLTYSKRDRRYGKVK</sequence>
<name>A0A9D9EIX6_9BACT</name>
<gene>
    <name evidence="3" type="primary">uppS</name>
    <name evidence="3" type="ORF">IAC29_05490</name>
</gene>
<evidence type="ECO:0000313" key="4">
    <source>
        <dbReference type="Proteomes" id="UP000810252"/>
    </source>
</evidence>
<dbReference type="InterPro" id="IPR001441">
    <property type="entry name" value="UPP_synth-like"/>
</dbReference>
<dbReference type="GO" id="GO:0016094">
    <property type="term" value="P:polyprenol biosynthetic process"/>
    <property type="evidence" value="ECO:0007669"/>
    <property type="project" value="TreeGrafter"/>
</dbReference>
<keyword evidence="2" id="KW-0460">Magnesium</keyword>
<dbReference type="HAMAP" id="MF_01139">
    <property type="entry name" value="ISPT"/>
    <property type="match status" value="1"/>
</dbReference>
<reference evidence="3" key="2">
    <citation type="journal article" date="2021" name="PeerJ">
        <title>Extensive microbial diversity within the chicken gut microbiome revealed by metagenomics and culture.</title>
        <authorList>
            <person name="Gilroy R."/>
            <person name="Ravi A."/>
            <person name="Getino M."/>
            <person name="Pursley I."/>
            <person name="Horton D.L."/>
            <person name="Alikhan N.F."/>
            <person name="Baker D."/>
            <person name="Gharbi K."/>
            <person name="Hall N."/>
            <person name="Watson M."/>
            <person name="Adriaenssens E.M."/>
            <person name="Foster-Nyarko E."/>
            <person name="Jarju S."/>
            <person name="Secka A."/>
            <person name="Antonio M."/>
            <person name="Oren A."/>
            <person name="Chaudhuri R.R."/>
            <person name="La Ragione R."/>
            <person name="Hildebrand F."/>
            <person name="Pallen M.J."/>
        </authorList>
    </citation>
    <scope>NUCLEOTIDE SEQUENCE</scope>
    <source>
        <strain evidence="3">20514</strain>
    </source>
</reference>
<feature type="binding site" evidence="2">
    <location>
        <position position="206"/>
    </location>
    <ligand>
        <name>Mg(2+)</name>
        <dbReference type="ChEBI" id="CHEBI:18420"/>
    </ligand>
</feature>
<dbReference type="Gene3D" id="3.40.1180.10">
    <property type="entry name" value="Decaprenyl diphosphate synthase-like"/>
    <property type="match status" value="1"/>
</dbReference>
<dbReference type="PANTHER" id="PTHR10291">
    <property type="entry name" value="DEHYDRODOLICHYL DIPHOSPHATE SYNTHASE FAMILY MEMBER"/>
    <property type="match status" value="1"/>
</dbReference>
<dbReference type="NCBIfam" id="TIGR00055">
    <property type="entry name" value="uppS"/>
    <property type="match status" value="1"/>
</dbReference>
<dbReference type="Proteomes" id="UP000810252">
    <property type="component" value="Unassembled WGS sequence"/>
</dbReference>
<dbReference type="EC" id="2.5.1.-" evidence="2"/>
<dbReference type="InterPro" id="IPR018520">
    <property type="entry name" value="UPP_synth-like_CS"/>
</dbReference>
<feature type="binding site" evidence="2">
    <location>
        <position position="21"/>
    </location>
    <ligand>
        <name>substrate</name>
    </ligand>
</feature>
<feature type="binding site" evidence="2">
    <location>
        <begin position="61"/>
        <end position="63"/>
    </location>
    <ligand>
        <name>substrate</name>
    </ligand>
</feature>
<feature type="binding site" evidence="2">
    <location>
        <position position="67"/>
    </location>
    <ligand>
        <name>substrate</name>
    </ligand>
</feature>
<dbReference type="PANTHER" id="PTHR10291:SF0">
    <property type="entry name" value="DEHYDRODOLICHYL DIPHOSPHATE SYNTHASE 2"/>
    <property type="match status" value="1"/>
</dbReference>
<feature type="binding site" evidence="2">
    <location>
        <begin position="193"/>
        <end position="195"/>
    </location>
    <ligand>
        <name>substrate</name>
    </ligand>
</feature>
<comment type="subunit">
    <text evidence="2">Homodimer.</text>
</comment>
<keyword evidence="1 2" id="KW-0808">Transferase</keyword>
<feature type="active site" description="Proton acceptor" evidence="2">
    <location>
        <position position="64"/>
    </location>
</feature>
<feature type="binding site" evidence="2">
    <location>
        <position position="187"/>
    </location>
    <ligand>
        <name>substrate</name>
    </ligand>
</feature>
<dbReference type="InterPro" id="IPR036424">
    <property type="entry name" value="UPP_synth-like_sf"/>
</dbReference>
<dbReference type="AlphaFoldDB" id="A0A9D9EIX6"/>
<evidence type="ECO:0000256" key="1">
    <source>
        <dbReference type="ARBA" id="ARBA00022679"/>
    </source>
</evidence>
<protein>
    <recommendedName>
        <fullName evidence="2">Isoprenyl transferase</fullName>
        <ecNumber evidence="2">2.5.1.-</ecNumber>
    </recommendedName>
</protein>
<dbReference type="EMBL" id="JADIMQ010000079">
    <property type="protein sequence ID" value="MBO8448707.1"/>
    <property type="molecule type" value="Genomic_DNA"/>
</dbReference>